<dbReference type="Pfam" id="PF07508">
    <property type="entry name" value="Recombinase"/>
    <property type="match status" value="1"/>
</dbReference>
<dbReference type="GeneID" id="55491879"/>
<evidence type="ECO:0000313" key="2">
    <source>
        <dbReference type="EMBL" id="CUH46408.1"/>
    </source>
</evidence>
<dbReference type="AlphaFoldDB" id="A0A0P1EZP1"/>
<sequence length="206" mass="24346">MEKAVGFYWTLPVTWAHFVDLPSDVDEAAEVSRTIRYQKEMIRRYAKKHDLDLIREEIFMEIEPDRGSALIQDTLNAMEVECLERDATVIIVDFSRVKNWRRHGYMTDWFERTELTIEKLDPDPLITADWSFDPHKHFSEWRRRQLEWMNSKPKREAAALDRARQLKSSDMSYAALAEALNAEHTPSPSGKRWSESNVRLFLKKNS</sequence>
<dbReference type="GO" id="GO:0003677">
    <property type="term" value="F:DNA binding"/>
    <property type="evidence" value="ECO:0007669"/>
    <property type="project" value="InterPro"/>
</dbReference>
<dbReference type="OrthoDB" id="7990239at2"/>
<dbReference type="GO" id="GO:0000150">
    <property type="term" value="F:DNA strand exchange activity"/>
    <property type="evidence" value="ECO:0007669"/>
    <property type="project" value="InterPro"/>
</dbReference>
<name>A0A0P1EZP1_9RHOB</name>
<gene>
    <name evidence="2" type="ORF">RUA4292_00574</name>
</gene>
<dbReference type="InterPro" id="IPR011109">
    <property type="entry name" value="DNA_bind_recombinase_dom"/>
</dbReference>
<reference evidence="2 3" key="1">
    <citation type="submission" date="2015-09" db="EMBL/GenBank/DDBJ databases">
        <authorList>
            <consortium name="Swine Surveillance"/>
        </authorList>
    </citation>
    <scope>NUCLEOTIDE SEQUENCE [LARGE SCALE GENOMIC DNA]</scope>
    <source>
        <strain evidence="2 3">CECT 4292</strain>
    </source>
</reference>
<evidence type="ECO:0000313" key="3">
    <source>
        <dbReference type="Proteomes" id="UP000050783"/>
    </source>
</evidence>
<organism evidence="2 3">
    <name type="scientific">Ruegeria atlantica</name>
    <dbReference type="NCBI Taxonomy" id="81569"/>
    <lineage>
        <taxon>Bacteria</taxon>
        <taxon>Pseudomonadati</taxon>
        <taxon>Pseudomonadota</taxon>
        <taxon>Alphaproteobacteria</taxon>
        <taxon>Rhodobacterales</taxon>
        <taxon>Roseobacteraceae</taxon>
        <taxon>Ruegeria</taxon>
    </lineage>
</organism>
<dbReference type="Proteomes" id="UP000050783">
    <property type="component" value="Unassembled WGS sequence"/>
</dbReference>
<feature type="domain" description="Recombinase" evidence="1">
    <location>
        <begin position="156"/>
        <end position="203"/>
    </location>
</feature>
<dbReference type="EMBL" id="CYPU01000011">
    <property type="protein sequence ID" value="CUH46408.1"/>
    <property type="molecule type" value="Genomic_DNA"/>
</dbReference>
<protein>
    <recommendedName>
        <fullName evidence="1">Recombinase domain-containing protein</fullName>
    </recommendedName>
</protein>
<proteinExistence type="predicted"/>
<evidence type="ECO:0000259" key="1">
    <source>
        <dbReference type="Pfam" id="PF07508"/>
    </source>
</evidence>
<accession>A0A0P1EZP1</accession>
<dbReference type="RefSeq" id="WP_058276206.1">
    <property type="nucleotide sequence ID" value="NZ_CYPU01000011.1"/>
</dbReference>